<dbReference type="HOGENOM" id="CLU_112840_0_0_7"/>
<keyword evidence="2 4" id="KW-0732">Signal</keyword>
<sequence>MDRAAKAVALGLFAALNFTTLHAEQVEITSNSFFADENKQISEFTGNVHIKKGAYDELFANKVIVYFDTKRQPIKYVATGNARAKIAMKDKHYDGKGDTLTYEPATQTYTVTGNGHLHEVETDKNVYGEKIVVNQNSGTYNVNSDEKKPVKFIFQIEDKAK</sequence>
<dbReference type="NCBIfam" id="TIGR03002">
    <property type="entry name" value="outer_YhbN_LptA"/>
    <property type="match status" value="1"/>
</dbReference>
<dbReference type="RefSeq" id="WP_011992062.1">
    <property type="nucleotide sequence ID" value="NC_009715.2"/>
</dbReference>
<gene>
    <name evidence="6" type="ORF">CCV52592_0454</name>
</gene>
<evidence type="ECO:0000259" key="5">
    <source>
        <dbReference type="Pfam" id="PF03968"/>
    </source>
</evidence>
<organism evidence="6 7">
    <name type="scientific">Campylobacter curvus (strain 525.92)</name>
    <dbReference type="NCBI Taxonomy" id="360105"/>
    <lineage>
        <taxon>Bacteria</taxon>
        <taxon>Pseudomonadati</taxon>
        <taxon>Campylobacterota</taxon>
        <taxon>Epsilonproteobacteria</taxon>
        <taxon>Campylobacterales</taxon>
        <taxon>Campylobacteraceae</taxon>
        <taxon>Campylobacter</taxon>
    </lineage>
</organism>
<dbReference type="Proteomes" id="UP000006380">
    <property type="component" value="Chromosome"/>
</dbReference>
<evidence type="ECO:0000313" key="6">
    <source>
        <dbReference type="EMBL" id="EAU00710.1"/>
    </source>
</evidence>
<dbReference type="GO" id="GO:0017089">
    <property type="term" value="F:glycolipid transfer activity"/>
    <property type="evidence" value="ECO:0007669"/>
    <property type="project" value="TreeGrafter"/>
</dbReference>
<reference evidence="6" key="1">
    <citation type="submission" date="2016-07" db="EMBL/GenBank/DDBJ databases">
        <title>Comparative genomics of the Campylobacter concisus group.</title>
        <authorList>
            <person name="Miller W.G."/>
            <person name="Yee E."/>
            <person name="Chapman M.H."/>
            <person name="Huynh S."/>
            <person name="Bono J.L."/>
            <person name="On S.L.W."/>
            <person name="StLeger J."/>
            <person name="Foster G."/>
            <person name="Parker C.T."/>
        </authorList>
    </citation>
    <scope>NUCLEOTIDE SEQUENCE</scope>
    <source>
        <strain evidence="6">525.92</strain>
    </source>
</reference>
<feature type="signal peptide" evidence="4">
    <location>
        <begin position="1"/>
        <end position="23"/>
    </location>
</feature>
<evidence type="ECO:0000256" key="3">
    <source>
        <dbReference type="ARBA" id="ARBA00022764"/>
    </source>
</evidence>
<feature type="chain" id="PRO_5002709658" evidence="4">
    <location>
        <begin position="24"/>
        <end position="161"/>
    </location>
</feature>
<dbReference type="InterPro" id="IPR052037">
    <property type="entry name" value="LPS_export_LptA"/>
</dbReference>
<keyword evidence="7" id="KW-1185">Reference proteome</keyword>
<feature type="domain" description="Organic solvent tolerance-like N-terminal" evidence="5">
    <location>
        <begin position="27"/>
        <end position="138"/>
    </location>
</feature>
<dbReference type="PANTHER" id="PTHR36504">
    <property type="entry name" value="LIPOPOLYSACCHARIDE EXPORT SYSTEM PROTEIN LPTA"/>
    <property type="match status" value="1"/>
</dbReference>
<dbReference type="GO" id="GO:0030288">
    <property type="term" value="C:outer membrane-bounded periplasmic space"/>
    <property type="evidence" value="ECO:0007669"/>
    <property type="project" value="TreeGrafter"/>
</dbReference>
<protein>
    <submittedName>
        <fullName evidence="6">Lipooligosaccharide transport system, periplasmic component (LptA family)</fullName>
    </submittedName>
</protein>
<evidence type="ECO:0000256" key="1">
    <source>
        <dbReference type="ARBA" id="ARBA00022448"/>
    </source>
</evidence>
<dbReference type="OrthoDB" id="5373249at2"/>
<dbReference type="Pfam" id="PF03968">
    <property type="entry name" value="LptD_N"/>
    <property type="match status" value="1"/>
</dbReference>
<dbReference type="InterPro" id="IPR014340">
    <property type="entry name" value="LptA"/>
</dbReference>
<evidence type="ECO:0000256" key="4">
    <source>
        <dbReference type="SAM" id="SignalP"/>
    </source>
</evidence>
<keyword evidence="1" id="KW-0813">Transport</keyword>
<dbReference type="GO" id="GO:0009279">
    <property type="term" value="C:cell outer membrane"/>
    <property type="evidence" value="ECO:0007669"/>
    <property type="project" value="TreeGrafter"/>
</dbReference>
<dbReference type="AlphaFoldDB" id="A7GXG5"/>
<dbReference type="KEGG" id="ccv:CCV52592_0454"/>
<dbReference type="EMBL" id="CP000767">
    <property type="protein sequence ID" value="EAU00710.1"/>
    <property type="molecule type" value="Genomic_DNA"/>
</dbReference>
<accession>A7GXG5</accession>
<keyword evidence="3" id="KW-0574">Periplasm</keyword>
<dbReference type="InterPro" id="IPR005653">
    <property type="entry name" value="OstA-like_N"/>
</dbReference>
<dbReference type="PANTHER" id="PTHR36504:SF1">
    <property type="entry name" value="LIPOPOLYSACCHARIDE EXPORT SYSTEM PROTEIN LPTA"/>
    <property type="match status" value="1"/>
</dbReference>
<evidence type="ECO:0000256" key="2">
    <source>
        <dbReference type="ARBA" id="ARBA00022729"/>
    </source>
</evidence>
<name>A7GXG5_CAMC5</name>
<dbReference type="Gene3D" id="2.60.450.10">
    <property type="entry name" value="Lipopolysaccharide (LPS) transport protein A like domain"/>
    <property type="match status" value="1"/>
</dbReference>
<evidence type="ECO:0000313" key="7">
    <source>
        <dbReference type="Proteomes" id="UP000006380"/>
    </source>
</evidence>
<proteinExistence type="predicted"/>
<dbReference type="GO" id="GO:0001530">
    <property type="term" value="F:lipopolysaccharide binding"/>
    <property type="evidence" value="ECO:0007669"/>
    <property type="project" value="InterPro"/>
</dbReference>
<dbReference type="GO" id="GO:0015920">
    <property type="term" value="P:lipopolysaccharide transport"/>
    <property type="evidence" value="ECO:0007669"/>
    <property type="project" value="InterPro"/>
</dbReference>
<dbReference type="STRING" id="360105.CCV52592_0454"/>